<protein>
    <submittedName>
        <fullName evidence="1">Uncharacterized protein</fullName>
    </submittedName>
</protein>
<sequence length="265" mass="30301">MMSNICQRVATSLLTPVNRAAVVLPPTRHIDSILYQLETCEDCIDGYPMPKVRKDLKRMDVPDNTKVLRACWHGVRRTEFKCRSDPEFSVNAFIAHNKACAKGKCPTAMPLADLTHYRPSDKLNRKYPRTWVECVPKRRKVKATCAFKPIPTHRRKRQSAQKKVSACDRSPCTLGVASMELSKCIVPKNLPCPRFKLPFCKSVRNPPKCSKADIPRPVCQRRLTKYPSFSECLIDPLPDIKPSECNCLKTPSMCSVWEYYRNKKS</sequence>
<dbReference type="PhylomeDB" id="B4MRH0"/>
<dbReference type="Pfam" id="PF07248">
    <property type="entry name" value="DUF1431"/>
    <property type="match status" value="1"/>
</dbReference>
<gene>
    <name evidence="1" type="primary">Dwil\GK15755</name>
    <name evidence="1" type="ORF">Dwil_GK15755</name>
</gene>
<reference evidence="1 2" key="1">
    <citation type="journal article" date="2007" name="Nature">
        <title>Evolution of genes and genomes on the Drosophila phylogeny.</title>
        <authorList>
            <consortium name="Drosophila 12 Genomes Consortium"/>
            <person name="Clark A.G."/>
            <person name="Eisen M.B."/>
            <person name="Smith D.R."/>
            <person name="Bergman C.M."/>
            <person name="Oliver B."/>
            <person name="Markow T.A."/>
            <person name="Kaufman T.C."/>
            <person name="Kellis M."/>
            <person name="Gelbart W."/>
            <person name="Iyer V.N."/>
            <person name="Pollard D.A."/>
            <person name="Sackton T.B."/>
            <person name="Larracuente A.M."/>
            <person name="Singh N.D."/>
            <person name="Abad J.P."/>
            <person name="Abt D.N."/>
            <person name="Adryan B."/>
            <person name="Aguade M."/>
            <person name="Akashi H."/>
            <person name="Anderson W.W."/>
            <person name="Aquadro C.F."/>
            <person name="Ardell D.H."/>
            <person name="Arguello R."/>
            <person name="Artieri C.G."/>
            <person name="Barbash D.A."/>
            <person name="Barker D."/>
            <person name="Barsanti P."/>
            <person name="Batterham P."/>
            <person name="Batzoglou S."/>
            <person name="Begun D."/>
            <person name="Bhutkar A."/>
            <person name="Blanco E."/>
            <person name="Bosak S.A."/>
            <person name="Bradley R.K."/>
            <person name="Brand A.D."/>
            <person name="Brent M.R."/>
            <person name="Brooks A.N."/>
            <person name="Brown R.H."/>
            <person name="Butlin R.K."/>
            <person name="Caggese C."/>
            <person name="Calvi B.R."/>
            <person name="Bernardo de Carvalho A."/>
            <person name="Caspi A."/>
            <person name="Castrezana S."/>
            <person name="Celniker S.E."/>
            <person name="Chang J.L."/>
            <person name="Chapple C."/>
            <person name="Chatterji S."/>
            <person name="Chinwalla A."/>
            <person name="Civetta A."/>
            <person name="Clifton S.W."/>
            <person name="Comeron J.M."/>
            <person name="Costello J.C."/>
            <person name="Coyne J.A."/>
            <person name="Daub J."/>
            <person name="David R.G."/>
            <person name="Delcher A.L."/>
            <person name="Delehaunty K."/>
            <person name="Do C.B."/>
            <person name="Ebling H."/>
            <person name="Edwards K."/>
            <person name="Eickbush T."/>
            <person name="Evans J.D."/>
            <person name="Filipski A."/>
            <person name="Findeiss S."/>
            <person name="Freyhult E."/>
            <person name="Fulton L."/>
            <person name="Fulton R."/>
            <person name="Garcia A.C."/>
            <person name="Gardiner A."/>
            <person name="Garfield D.A."/>
            <person name="Garvin B.E."/>
            <person name="Gibson G."/>
            <person name="Gilbert D."/>
            <person name="Gnerre S."/>
            <person name="Godfrey J."/>
            <person name="Good R."/>
            <person name="Gotea V."/>
            <person name="Gravely B."/>
            <person name="Greenberg A.J."/>
            <person name="Griffiths-Jones S."/>
            <person name="Gross S."/>
            <person name="Guigo R."/>
            <person name="Gustafson E.A."/>
            <person name="Haerty W."/>
            <person name="Hahn M.W."/>
            <person name="Halligan D.L."/>
            <person name="Halpern A.L."/>
            <person name="Halter G.M."/>
            <person name="Han M.V."/>
            <person name="Heger A."/>
            <person name="Hillier L."/>
            <person name="Hinrichs A.S."/>
            <person name="Holmes I."/>
            <person name="Hoskins R.A."/>
            <person name="Hubisz M.J."/>
            <person name="Hultmark D."/>
            <person name="Huntley M.A."/>
            <person name="Jaffe D.B."/>
            <person name="Jagadeeshan S."/>
            <person name="Jeck W.R."/>
            <person name="Johnson J."/>
            <person name="Jones C.D."/>
            <person name="Jordan W.C."/>
            <person name="Karpen G.H."/>
            <person name="Kataoka E."/>
            <person name="Keightley P.D."/>
            <person name="Kheradpour P."/>
            <person name="Kirkness E.F."/>
            <person name="Koerich L.B."/>
            <person name="Kristiansen K."/>
            <person name="Kudrna D."/>
            <person name="Kulathinal R.J."/>
            <person name="Kumar S."/>
            <person name="Kwok R."/>
            <person name="Lander E."/>
            <person name="Langley C.H."/>
            <person name="Lapoint R."/>
            <person name="Lazzaro B.P."/>
            <person name="Lee S.J."/>
            <person name="Levesque L."/>
            <person name="Li R."/>
            <person name="Lin C.F."/>
            <person name="Lin M.F."/>
            <person name="Lindblad-Toh K."/>
            <person name="Llopart A."/>
            <person name="Long M."/>
            <person name="Low L."/>
            <person name="Lozovsky E."/>
            <person name="Lu J."/>
            <person name="Luo M."/>
            <person name="Machado C.A."/>
            <person name="Makalowski W."/>
            <person name="Marzo M."/>
            <person name="Matsuda M."/>
            <person name="Matzkin L."/>
            <person name="McAllister B."/>
            <person name="McBride C.S."/>
            <person name="McKernan B."/>
            <person name="McKernan K."/>
            <person name="Mendez-Lago M."/>
            <person name="Minx P."/>
            <person name="Mollenhauer M.U."/>
            <person name="Montooth K."/>
            <person name="Mount S.M."/>
            <person name="Mu X."/>
            <person name="Myers E."/>
            <person name="Negre B."/>
            <person name="Newfeld S."/>
            <person name="Nielsen R."/>
            <person name="Noor M.A."/>
            <person name="O'Grady P."/>
            <person name="Pachter L."/>
            <person name="Papaceit M."/>
            <person name="Parisi M.J."/>
            <person name="Parisi M."/>
            <person name="Parts L."/>
            <person name="Pedersen J.S."/>
            <person name="Pesole G."/>
            <person name="Phillippy A.M."/>
            <person name="Ponting C.P."/>
            <person name="Pop M."/>
            <person name="Porcelli D."/>
            <person name="Powell J.R."/>
            <person name="Prohaska S."/>
            <person name="Pruitt K."/>
            <person name="Puig M."/>
            <person name="Quesneville H."/>
            <person name="Ram K.R."/>
            <person name="Rand D."/>
            <person name="Rasmussen M.D."/>
            <person name="Reed L.K."/>
            <person name="Reenan R."/>
            <person name="Reily A."/>
            <person name="Remington K.A."/>
            <person name="Rieger T.T."/>
            <person name="Ritchie M.G."/>
            <person name="Robin C."/>
            <person name="Rogers Y.H."/>
            <person name="Rohde C."/>
            <person name="Rozas J."/>
            <person name="Rubenfield M.J."/>
            <person name="Ruiz A."/>
            <person name="Russo S."/>
            <person name="Salzberg S.L."/>
            <person name="Sanchez-Gracia A."/>
            <person name="Saranga D.J."/>
            <person name="Sato H."/>
            <person name="Schaeffer S.W."/>
            <person name="Schatz M.C."/>
            <person name="Schlenke T."/>
            <person name="Schwartz R."/>
            <person name="Segarra C."/>
            <person name="Singh R.S."/>
            <person name="Sirot L."/>
            <person name="Sirota M."/>
            <person name="Sisneros N.B."/>
            <person name="Smith C.D."/>
            <person name="Smith T.F."/>
            <person name="Spieth J."/>
            <person name="Stage D.E."/>
            <person name="Stark A."/>
            <person name="Stephan W."/>
            <person name="Strausberg R.L."/>
            <person name="Strempel S."/>
            <person name="Sturgill D."/>
            <person name="Sutton G."/>
            <person name="Sutton G.G."/>
            <person name="Tao W."/>
            <person name="Teichmann S."/>
            <person name="Tobari Y.N."/>
            <person name="Tomimura Y."/>
            <person name="Tsolas J.M."/>
            <person name="Valente V.L."/>
            <person name="Venter E."/>
            <person name="Venter J.C."/>
            <person name="Vicario S."/>
            <person name="Vieira F.G."/>
            <person name="Vilella A.J."/>
            <person name="Villasante A."/>
            <person name="Walenz B."/>
            <person name="Wang J."/>
            <person name="Wasserman M."/>
            <person name="Watts T."/>
            <person name="Wilson D."/>
            <person name="Wilson R.K."/>
            <person name="Wing R.A."/>
            <person name="Wolfner M.F."/>
            <person name="Wong A."/>
            <person name="Wong G.K."/>
            <person name="Wu C.I."/>
            <person name="Wu G."/>
            <person name="Yamamoto D."/>
            <person name="Yang H.P."/>
            <person name="Yang S.P."/>
            <person name="Yorke J.A."/>
            <person name="Yoshida K."/>
            <person name="Zdobnov E."/>
            <person name="Zhang P."/>
            <person name="Zhang Y."/>
            <person name="Zimin A.V."/>
            <person name="Baldwin J."/>
            <person name="Abdouelleil A."/>
            <person name="Abdulkadir J."/>
            <person name="Abebe A."/>
            <person name="Abera B."/>
            <person name="Abreu J."/>
            <person name="Acer S.C."/>
            <person name="Aftuck L."/>
            <person name="Alexander A."/>
            <person name="An P."/>
            <person name="Anderson E."/>
            <person name="Anderson S."/>
            <person name="Arachi H."/>
            <person name="Azer M."/>
            <person name="Bachantsang P."/>
            <person name="Barry A."/>
            <person name="Bayul T."/>
            <person name="Berlin A."/>
            <person name="Bessette D."/>
            <person name="Bloom T."/>
            <person name="Blye J."/>
            <person name="Boguslavskiy L."/>
            <person name="Bonnet C."/>
            <person name="Boukhgalter B."/>
            <person name="Bourzgui I."/>
            <person name="Brown A."/>
            <person name="Cahill P."/>
            <person name="Channer S."/>
            <person name="Cheshatsang Y."/>
            <person name="Chuda L."/>
            <person name="Citroen M."/>
            <person name="Collymore A."/>
            <person name="Cooke P."/>
            <person name="Costello M."/>
            <person name="D'Aco K."/>
            <person name="Daza R."/>
            <person name="De Haan G."/>
            <person name="DeGray S."/>
            <person name="DeMaso C."/>
            <person name="Dhargay N."/>
            <person name="Dooley K."/>
            <person name="Dooley E."/>
            <person name="Doricent M."/>
            <person name="Dorje P."/>
            <person name="Dorjee K."/>
            <person name="Dupes A."/>
            <person name="Elong R."/>
            <person name="Falk J."/>
            <person name="Farina A."/>
            <person name="Faro S."/>
            <person name="Ferguson D."/>
            <person name="Fisher S."/>
            <person name="Foley C.D."/>
            <person name="Franke A."/>
            <person name="Friedrich D."/>
            <person name="Gadbois L."/>
            <person name="Gearin G."/>
            <person name="Gearin C.R."/>
            <person name="Giannoukos G."/>
            <person name="Goode T."/>
            <person name="Graham J."/>
            <person name="Grandbois E."/>
            <person name="Grewal S."/>
            <person name="Gyaltsen K."/>
            <person name="Hafez N."/>
            <person name="Hagos B."/>
            <person name="Hall J."/>
            <person name="Henson C."/>
            <person name="Hollinger A."/>
            <person name="Honan T."/>
            <person name="Huard M.D."/>
            <person name="Hughes L."/>
            <person name="Hurhula B."/>
            <person name="Husby M.E."/>
            <person name="Kamat A."/>
            <person name="Kanga B."/>
            <person name="Kashin S."/>
            <person name="Khazanovich D."/>
            <person name="Kisner P."/>
            <person name="Lance K."/>
            <person name="Lara M."/>
            <person name="Lee W."/>
            <person name="Lennon N."/>
            <person name="Letendre F."/>
            <person name="LeVine R."/>
            <person name="Lipovsky A."/>
            <person name="Liu X."/>
            <person name="Liu J."/>
            <person name="Liu S."/>
            <person name="Lokyitsang T."/>
            <person name="Lokyitsang Y."/>
            <person name="Lubonja R."/>
            <person name="Lui A."/>
            <person name="MacDonald P."/>
            <person name="Magnisalis V."/>
            <person name="Maru K."/>
            <person name="Matthews C."/>
            <person name="McCusker W."/>
            <person name="McDonough S."/>
            <person name="Mehta T."/>
            <person name="Meldrim J."/>
            <person name="Meneus L."/>
            <person name="Mihai O."/>
            <person name="Mihalev A."/>
            <person name="Mihova T."/>
            <person name="Mittelman R."/>
            <person name="Mlenga V."/>
            <person name="Montmayeur A."/>
            <person name="Mulrain L."/>
            <person name="Navidi A."/>
            <person name="Naylor J."/>
            <person name="Negash T."/>
            <person name="Nguyen T."/>
            <person name="Nguyen N."/>
            <person name="Nicol R."/>
            <person name="Norbu C."/>
            <person name="Norbu N."/>
            <person name="Novod N."/>
            <person name="O'Neill B."/>
            <person name="Osman S."/>
            <person name="Markiewicz E."/>
            <person name="Oyono O.L."/>
            <person name="Patti C."/>
            <person name="Phunkhang P."/>
            <person name="Pierre F."/>
            <person name="Priest M."/>
            <person name="Raghuraman S."/>
            <person name="Rege F."/>
            <person name="Reyes R."/>
            <person name="Rise C."/>
            <person name="Rogov P."/>
            <person name="Ross K."/>
            <person name="Ryan E."/>
            <person name="Settipalli S."/>
            <person name="Shea T."/>
            <person name="Sherpa N."/>
            <person name="Shi L."/>
            <person name="Shih D."/>
            <person name="Sparrow T."/>
            <person name="Spaulding J."/>
            <person name="Stalker J."/>
            <person name="Stange-Thomann N."/>
            <person name="Stavropoulos S."/>
            <person name="Stone C."/>
            <person name="Strader C."/>
            <person name="Tesfaye S."/>
            <person name="Thomson T."/>
            <person name="Thoulutsang Y."/>
            <person name="Thoulutsang D."/>
            <person name="Topham K."/>
            <person name="Topping I."/>
            <person name="Tsamla T."/>
            <person name="Vassiliev H."/>
            <person name="Vo A."/>
            <person name="Wangchuk T."/>
            <person name="Wangdi T."/>
            <person name="Weiand M."/>
            <person name="Wilkinson J."/>
            <person name="Wilson A."/>
            <person name="Yadav S."/>
            <person name="Young G."/>
            <person name="Yu Q."/>
            <person name="Zembek L."/>
            <person name="Zhong D."/>
            <person name="Zimmer A."/>
            <person name="Zwirko Z."/>
            <person name="Jaffe D.B."/>
            <person name="Alvarez P."/>
            <person name="Brockman W."/>
            <person name="Butler J."/>
            <person name="Chin C."/>
            <person name="Gnerre S."/>
            <person name="Grabherr M."/>
            <person name="Kleber M."/>
            <person name="Mauceli E."/>
            <person name="MacCallum I."/>
        </authorList>
    </citation>
    <scope>NUCLEOTIDE SEQUENCE [LARGE SCALE GENOMIC DNA]</scope>
    <source>
        <strain evidence="2">Tucson 14030-0811.24</strain>
    </source>
</reference>
<dbReference type="STRING" id="7260.B4MRH0"/>
<dbReference type="OMA" id="VPPTHCF"/>
<organism evidence="1 2">
    <name type="scientific">Drosophila willistoni</name>
    <name type="common">Fruit fly</name>
    <dbReference type="NCBI Taxonomy" id="7260"/>
    <lineage>
        <taxon>Eukaryota</taxon>
        <taxon>Metazoa</taxon>
        <taxon>Ecdysozoa</taxon>
        <taxon>Arthropoda</taxon>
        <taxon>Hexapoda</taxon>
        <taxon>Insecta</taxon>
        <taxon>Pterygota</taxon>
        <taxon>Neoptera</taxon>
        <taxon>Endopterygota</taxon>
        <taxon>Diptera</taxon>
        <taxon>Brachycera</taxon>
        <taxon>Muscomorpha</taxon>
        <taxon>Ephydroidea</taxon>
        <taxon>Drosophilidae</taxon>
        <taxon>Drosophila</taxon>
        <taxon>Sophophora</taxon>
    </lineage>
</organism>
<dbReference type="EMBL" id="CH963850">
    <property type="protein sequence ID" value="EDW74709.1"/>
    <property type="molecule type" value="Genomic_DNA"/>
</dbReference>
<evidence type="ECO:0000313" key="1">
    <source>
        <dbReference type="EMBL" id="EDW74709.1"/>
    </source>
</evidence>
<dbReference type="Proteomes" id="UP000007798">
    <property type="component" value="Unassembled WGS sequence"/>
</dbReference>
<accession>B4MRH0</accession>
<evidence type="ECO:0000313" key="2">
    <source>
        <dbReference type="Proteomes" id="UP000007798"/>
    </source>
</evidence>
<dbReference type="InterPro" id="IPR006611">
    <property type="entry name" value="DUF1431_DROsp"/>
</dbReference>
<dbReference type="KEGG" id="dwi:6640804"/>
<dbReference type="SMART" id="SM00689">
    <property type="entry name" value="DM6"/>
    <property type="match status" value="1"/>
</dbReference>
<name>B4MRH0_DROWI</name>
<dbReference type="AlphaFoldDB" id="B4MRH0"/>
<dbReference type="OrthoDB" id="7808230at2759"/>
<dbReference type="InParanoid" id="B4MRH0"/>
<proteinExistence type="predicted"/>
<dbReference type="PANTHER" id="PTHR20977">
    <property type="entry name" value="AT13385P-RELATED"/>
    <property type="match status" value="1"/>
</dbReference>
<keyword evidence="2" id="KW-1185">Reference proteome</keyword>
<dbReference type="eggNOG" id="ENOG502TAPN">
    <property type="taxonomic scope" value="Eukaryota"/>
</dbReference>
<dbReference type="PANTHER" id="PTHR20977:SF0">
    <property type="entry name" value="AT13385P-RELATED"/>
    <property type="match status" value="1"/>
</dbReference>
<dbReference type="HOGENOM" id="CLU_079998_0_0_1"/>